<feature type="signal peptide" evidence="1">
    <location>
        <begin position="1"/>
        <end position="28"/>
    </location>
</feature>
<evidence type="ECO:0000313" key="3">
    <source>
        <dbReference type="EMBL" id="NIY70852.1"/>
    </source>
</evidence>
<dbReference type="Pfam" id="PF00174">
    <property type="entry name" value="Oxidored_molyb"/>
    <property type="match status" value="1"/>
</dbReference>
<evidence type="ECO:0000313" key="4">
    <source>
        <dbReference type="Proteomes" id="UP000709466"/>
    </source>
</evidence>
<organism evidence="3 4">
    <name type="scientific">Marivivens donghaensis</name>
    <dbReference type="NCBI Taxonomy" id="1699413"/>
    <lineage>
        <taxon>Bacteria</taxon>
        <taxon>Pseudomonadati</taxon>
        <taxon>Pseudomonadota</taxon>
        <taxon>Alphaproteobacteria</taxon>
        <taxon>Rhodobacterales</taxon>
        <taxon>Paracoccaceae</taxon>
        <taxon>Marivivens group</taxon>
        <taxon>Marivivens</taxon>
    </lineage>
</organism>
<reference evidence="3 4" key="1">
    <citation type="submission" date="2020-03" db="EMBL/GenBank/DDBJ databases">
        <title>Bacterial isolates of synthetic phycosphere.</title>
        <authorList>
            <person name="Fu H."/>
            <person name="Moran M.A."/>
        </authorList>
    </citation>
    <scope>NUCLEOTIDE SEQUENCE [LARGE SCALE GENOMIC DNA]</scope>
    <source>
        <strain evidence="3 4">HF1</strain>
    </source>
</reference>
<dbReference type="SUPFAM" id="SSF56524">
    <property type="entry name" value="Oxidoreductase molybdopterin-binding domain"/>
    <property type="match status" value="1"/>
</dbReference>
<dbReference type="InterPro" id="IPR036374">
    <property type="entry name" value="OxRdtase_Mopterin-bd_sf"/>
</dbReference>
<comment type="caution">
    <text evidence="3">The sequence shown here is derived from an EMBL/GenBank/DDBJ whole genome shotgun (WGS) entry which is preliminary data.</text>
</comment>
<keyword evidence="1" id="KW-0732">Signal</keyword>
<keyword evidence="4" id="KW-1185">Reference proteome</keyword>
<dbReference type="RefSeq" id="WP_167635748.1">
    <property type="nucleotide sequence ID" value="NZ_JAATOP010000001.1"/>
</dbReference>
<sequence>MQANIPTRGSVVAAVLFLTSTLAISANADELARPEGDIILTVSGNIAHTNGDGIAEFDMEMLEEIGATSFDTATIWTDGVQTFTGVEMRTLLDYLGAEGSTVRATAINDYAVDIPNDEIEEGAELVAYARNGEPMSVRDKGPLWVVYPFDSSPELQTEVKYSRSIWQMDRIEVLE</sequence>
<protein>
    <submittedName>
        <fullName evidence="3">Molybdopterin-dependent oxidoreductase</fullName>
    </submittedName>
</protein>
<dbReference type="Gene3D" id="3.90.420.10">
    <property type="entry name" value="Oxidoreductase, molybdopterin-binding domain"/>
    <property type="match status" value="1"/>
</dbReference>
<dbReference type="InterPro" id="IPR000572">
    <property type="entry name" value="OxRdtase_Mopterin-bd_dom"/>
</dbReference>
<accession>A0ABX0VSJ0</accession>
<name>A0ABX0VSJ0_9RHOB</name>
<evidence type="ECO:0000256" key="1">
    <source>
        <dbReference type="SAM" id="SignalP"/>
    </source>
</evidence>
<dbReference type="EMBL" id="JAATOP010000001">
    <property type="protein sequence ID" value="NIY70852.1"/>
    <property type="molecule type" value="Genomic_DNA"/>
</dbReference>
<evidence type="ECO:0000259" key="2">
    <source>
        <dbReference type="Pfam" id="PF00174"/>
    </source>
</evidence>
<feature type="chain" id="PRO_5045381987" evidence="1">
    <location>
        <begin position="29"/>
        <end position="175"/>
    </location>
</feature>
<proteinExistence type="predicted"/>
<dbReference type="Proteomes" id="UP000709466">
    <property type="component" value="Unassembled WGS sequence"/>
</dbReference>
<feature type="domain" description="Oxidoreductase molybdopterin-binding" evidence="2">
    <location>
        <begin position="79"/>
        <end position="148"/>
    </location>
</feature>
<gene>
    <name evidence="3" type="ORF">HCZ30_00215</name>
</gene>